<feature type="region of interest" description="Disordered" evidence="1">
    <location>
        <begin position="1"/>
        <end position="50"/>
    </location>
</feature>
<name>M3AV31_PSEFD</name>
<feature type="compositionally biased region" description="Polar residues" evidence="1">
    <location>
        <begin position="18"/>
        <end position="34"/>
    </location>
</feature>
<dbReference type="RefSeq" id="XP_007928332.1">
    <property type="nucleotide sequence ID" value="XM_007930141.1"/>
</dbReference>
<accession>M3AV31</accession>
<sequence>MTISLNQQAAKARDPGNTRESSAQENQAVQSAASRSRHDLRQDENIISRDRAVEAPTEKLSFGTHEAHLPVAIVIPARRWYFNDLSQKVEAKVLGQRIDRAVTAKAKLAGALRSDITSAAYLCDAC</sequence>
<reference evidence="2 3" key="1">
    <citation type="journal article" date="2012" name="PLoS Pathog.">
        <title>Diverse lifestyles and strategies of plant pathogenesis encoded in the genomes of eighteen Dothideomycetes fungi.</title>
        <authorList>
            <person name="Ohm R.A."/>
            <person name="Feau N."/>
            <person name="Henrissat B."/>
            <person name="Schoch C.L."/>
            <person name="Horwitz B.A."/>
            <person name="Barry K.W."/>
            <person name="Condon B.J."/>
            <person name="Copeland A.C."/>
            <person name="Dhillon B."/>
            <person name="Glaser F."/>
            <person name="Hesse C.N."/>
            <person name="Kosti I."/>
            <person name="LaButti K."/>
            <person name="Lindquist E.A."/>
            <person name="Lucas S."/>
            <person name="Salamov A.A."/>
            <person name="Bradshaw R.E."/>
            <person name="Ciuffetti L."/>
            <person name="Hamelin R.C."/>
            <person name="Kema G.H.J."/>
            <person name="Lawrence C."/>
            <person name="Scott J.A."/>
            <person name="Spatafora J.W."/>
            <person name="Turgeon B.G."/>
            <person name="de Wit P.J.G.M."/>
            <person name="Zhong S."/>
            <person name="Goodwin S.B."/>
            <person name="Grigoriev I.V."/>
        </authorList>
    </citation>
    <scope>NUCLEOTIDE SEQUENCE [LARGE SCALE GENOMIC DNA]</scope>
    <source>
        <strain evidence="2 3">CIRAD86</strain>
    </source>
</reference>
<dbReference type="GeneID" id="19333549"/>
<feature type="compositionally biased region" description="Basic and acidic residues" evidence="1">
    <location>
        <begin position="36"/>
        <end position="50"/>
    </location>
</feature>
<proteinExistence type="predicted"/>
<protein>
    <submittedName>
        <fullName evidence="2">Uncharacterized protein</fullName>
    </submittedName>
</protein>
<dbReference type="EMBL" id="KB446560">
    <property type="protein sequence ID" value="EME81018.1"/>
    <property type="molecule type" value="Genomic_DNA"/>
</dbReference>
<evidence type="ECO:0000256" key="1">
    <source>
        <dbReference type="SAM" id="MobiDB-lite"/>
    </source>
</evidence>
<dbReference type="VEuPathDB" id="FungiDB:MYCFIDRAFT_176362"/>
<dbReference type="HOGENOM" id="CLU_1982527_0_0_1"/>
<dbReference type="KEGG" id="pfj:MYCFIDRAFT_176362"/>
<organism evidence="2 3">
    <name type="scientific">Pseudocercospora fijiensis (strain CIRAD86)</name>
    <name type="common">Black leaf streak disease fungus</name>
    <name type="synonym">Mycosphaerella fijiensis</name>
    <dbReference type="NCBI Taxonomy" id="383855"/>
    <lineage>
        <taxon>Eukaryota</taxon>
        <taxon>Fungi</taxon>
        <taxon>Dikarya</taxon>
        <taxon>Ascomycota</taxon>
        <taxon>Pezizomycotina</taxon>
        <taxon>Dothideomycetes</taxon>
        <taxon>Dothideomycetidae</taxon>
        <taxon>Mycosphaerellales</taxon>
        <taxon>Mycosphaerellaceae</taxon>
        <taxon>Pseudocercospora</taxon>
    </lineage>
</organism>
<dbReference type="Proteomes" id="UP000016932">
    <property type="component" value="Unassembled WGS sequence"/>
</dbReference>
<dbReference type="AlphaFoldDB" id="M3AV31"/>
<keyword evidence="3" id="KW-1185">Reference proteome</keyword>
<evidence type="ECO:0000313" key="2">
    <source>
        <dbReference type="EMBL" id="EME81018.1"/>
    </source>
</evidence>
<evidence type="ECO:0000313" key="3">
    <source>
        <dbReference type="Proteomes" id="UP000016932"/>
    </source>
</evidence>
<gene>
    <name evidence="2" type="ORF">MYCFIDRAFT_176362</name>
</gene>